<dbReference type="Pfam" id="PF04193">
    <property type="entry name" value="PQ-loop"/>
    <property type="match status" value="1"/>
</dbReference>
<keyword evidence="2 5" id="KW-0812">Transmembrane</keyword>
<accession>A0ABP8LFM8</accession>
<dbReference type="Proteomes" id="UP001501788">
    <property type="component" value="Unassembled WGS sequence"/>
</dbReference>
<proteinExistence type="predicted"/>
<dbReference type="InterPro" id="IPR047662">
    <property type="entry name" value="SemiSWEET"/>
</dbReference>
<dbReference type="EMBL" id="BAABEX010000028">
    <property type="protein sequence ID" value="GAA4427516.1"/>
    <property type="molecule type" value="Genomic_DNA"/>
</dbReference>
<evidence type="ECO:0000313" key="6">
    <source>
        <dbReference type="EMBL" id="GAA4427516.1"/>
    </source>
</evidence>
<sequence>MARRPDFLPFSGPFSMSLTDLVGYVAATLTTCSFVPQALQTFRTRDVSGISLGMYSVFTTGVALWLAYGLALQAWPIVVANAITLMLAGAILAMKLRYGRSPR</sequence>
<keyword evidence="4 5" id="KW-0472">Membrane</keyword>
<keyword evidence="3 5" id="KW-1133">Transmembrane helix</keyword>
<organism evidence="6 7">
    <name type="scientific">Acidovorax lacteus</name>
    <dbReference type="NCBI Taxonomy" id="1924988"/>
    <lineage>
        <taxon>Bacteria</taxon>
        <taxon>Pseudomonadati</taxon>
        <taxon>Pseudomonadota</taxon>
        <taxon>Betaproteobacteria</taxon>
        <taxon>Burkholderiales</taxon>
        <taxon>Comamonadaceae</taxon>
        <taxon>Acidovorax</taxon>
    </lineage>
</organism>
<gene>
    <name evidence="6" type="ORF">GCM10023090_25000</name>
</gene>
<name>A0ABP8LFM8_9BURK</name>
<evidence type="ECO:0000256" key="3">
    <source>
        <dbReference type="ARBA" id="ARBA00022989"/>
    </source>
</evidence>
<feature type="transmembrane region" description="Helical" evidence="5">
    <location>
        <begin position="47"/>
        <end position="68"/>
    </location>
</feature>
<keyword evidence="7" id="KW-1185">Reference proteome</keyword>
<protein>
    <submittedName>
        <fullName evidence="6">SemiSWEET transporter</fullName>
    </submittedName>
</protein>
<comment type="subcellular location">
    <subcellularLocation>
        <location evidence="1">Membrane</location>
        <topology evidence="1">Multi-pass membrane protein</topology>
    </subcellularLocation>
</comment>
<evidence type="ECO:0000256" key="4">
    <source>
        <dbReference type="ARBA" id="ARBA00023136"/>
    </source>
</evidence>
<feature type="transmembrane region" description="Helical" evidence="5">
    <location>
        <begin position="14"/>
        <end position="35"/>
    </location>
</feature>
<dbReference type="InterPro" id="IPR006603">
    <property type="entry name" value="PQ-loop_rpt"/>
</dbReference>
<evidence type="ECO:0000313" key="7">
    <source>
        <dbReference type="Proteomes" id="UP001501788"/>
    </source>
</evidence>
<comment type="caution">
    <text evidence="6">The sequence shown here is derived from an EMBL/GenBank/DDBJ whole genome shotgun (WGS) entry which is preliminary data.</text>
</comment>
<evidence type="ECO:0000256" key="5">
    <source>
        <dbReference type="SAM" id="Phobius"/>
    </source>
</evidence>
<feature type="transmembrane region" description="Helical" evidence="5">
    <location>
        <begin position="74"/>
        <end position="94"/>
    </location>
</feature>
<dbReference type="Gene3D" id="1.20.1280.290">
    <property type="match status" value="1"/>
</dbReference>
<dbReference type="NCBIfam" id="NF037968">
    <property type="entry name" value="SemiSWEET_2"/>
    <property type="match status" value="1"/>
</dbReference>
<reference evidence="7" key="1">
    <citation type="journal article" date="2019" name="Int. J. Syst. Evol. Microbiol.">
        <title>The Global Catalogue of Microorganisms (GCM) 10K type strain sequencing project: providing services to taxonomists for standard genome sequencing and annotation.</title>
        <authorList>
            <consortium name="The Broad Institute Genomics Platform"/>
            <consortium name="The Broad Institute Genome Sequencing Center for Infectious Disease"/>
            <person name="Wu L."/>
            <person name="Ma J."/>
        </authorList>
    </citation>
    <scope>NUCLEOTIDE SEQUENCE [LARGE SCALE GENOMIC DNA]</scope>
    <source>
        <strain evidence="7">JCM 31890</strain>
    </source>
</reference>
<evidence type="ECO:0000256" key="2">
    <source>
        <dbReference type="ARBA" id="ARBA00022692"/>
    </source>
</evidence>
<evidence type="ECO:0000256" key="1">
    <source>
        <dbReference type="ARBA" id="ARBA00004141"/>
    </source>
</evidence>